<sequence>RKIATKLVGFTSMRICEHVAILSVIFVLLGYSSSKKLSSKVKNQERDNDGKSIKSDGGNKSLAGMTNDELNVIRGNGTLKEPKILEKGPKKTLKDIFKNPVIFSKHKVQTKQNILKKAANYSIKLNENKISQLKPNETTRFLTSDTKLTTGKKNDSKNTSRSEILPRHTGRETMFGSSKNGKVLKNVDPTINVIAPAISQNIIPSLNTKSQLSTVRRSNCLSHYMLCKPGSKVRNGGCCYGMFCAKTTFGNICLYFGWNYTRPKKEVSDNTHHEQGVHGKDKINRKTQGKQKL</sequence>
<feature type="region of interest" description="Disordered" evidence="1">
    <location>
        <begin position="269"/>
        <end position="293"/>
    </location>
</feature>
<dbReference type="AlphaFoldDB" id="A0A1B6FCW4"/>
<protein>
    <submittedName>
        <fullName evidence="2">Uncharacterized protein</fullName>
    </submittedName>
</protein>
<feature type="compositionally biased region" description="Basic and acidic residues" evidence="1">
    <location>
        <begin position="42"/>
        <end position="54"/>
    </location>
</feature>
<dbReference type="EMBL" id="GECZ01021732">
    <property type="protein sequence ID" value="JAS48037.1"/>
    <property type="molecule type" value="Transcribed_RNA"/>
</dbReference>
<feature type="non-terminal residue" evidence="2">
    <location>
        <position position="1"/>
    </location>
</feature>
<feature type="compositionally biased region" description="Basic and acidic residues" evidence="1">
    <location>
        <begin position="152"/>
        <end position="171"/>
    </location>
</feature>
<gene>
    <name evidence="2" type="ORF">g.22252</name>
</gene>
<proteinExistence type="predicted"/>
<feature type="region of interest" description="Disordered" evidence="1">
    <location>
        <begin position="144"/>
        <end position="181"/>
    </location>
</feature>
<name>A0A1B6FCW4_9HEMI</name>
<reference evidence="2" key="1">
    <citation type="submission" date="2015-11" db="EMBL/GenBank/DDBJ databases">
        <title>De novo transcriptome assembly of four potential Pierce s Disease insect vectors from Arizona vineyards.</title>
        <authorList>
            <person name="Tassone E.E."/>
        </authorList>
    </citation>
    <scope>NUCLEOTIDE SEQUENCE</scope>
</reference>
<evidence type="ECO:0000313" key="2">
    <source>
        <dbReference type="EMBL" id="JAS48037.1"/>
    </source>
</evidence>
<evidence type="ECO:0000256" key="1">
    <source>
        <dbReference type="SAM" id="MobiDB-lite"/>
    </source>
</evidence>
<feature type="compositionally biased region" description="Basic and acidic residues" evidence="1">
    <location>
        <begin position="269"/>
        <end position="284"/>
    </location>
</feature>
<accession>A0A1B6FCW4</accession>
<organism evidence="2">
    <name type="scientific">Cuerna arida</name>
    <dbReference type="NCBI Taxonomy" id="1464854"/>
    <lineage>
        <taxon>Eukaryota</taxon>
        <taxon>Metazoa</taxon>
        <taxon>Ecdysozoa</taxon>
        <taxon>Arthropoda</taxon>
        <taxon>Hexapoda</taxon>
        <taxon>Insecta</taxon>
        <taxon>Pterygota</taxon>
        <taxon>Neoptera</taxon>
        <taxon>Paraneoptera</taxon>
        <taxon>Hemiptera</taxon>
        <taxon>Auchenorrhyncha</taxon>
        <taxon>Membracoidea</taxon>
        <taxon>Cicadellidae</taxon>
        <taxon>Cicadellinae</taxon>
        <taxon>Proconiini</taxon>
        <taxon>Cuerna</taxon>
    </lineage>
</organism>
<feature type="region of interest" description="Disordered" evidence="1">
    <location>
        <begin position="39"/>
        <end position="64"/>
    </location>
</feature>